<comment type="caution">
    <text evidence="5">The sequence shown here is derived from an EMBL/GenBank/DDBJ whole genome shotgun (WGS) entry which is preliminary data.</text>
</comment>
<dbReference type="PANTHER" id="PTHR37419:SF6">
    <property type="entry name" value="KINASE HI_0665-RELATED"/>
    <property type="match status" value="1"/>
</dbReference>
<comment type="similarity">
    <text evidence="1">Belongs to the HipA Ser/Thr kinase family.</text>
</comment>
<dbReference type="AlphaFoldDB" id="A0A2P8VI15"/>
<dbReference type="EMBL" id="PYEP01000005">
    <property type="protein sequence ID" value="PSN07201.1"/>
    <property type="molecule type" value="Genomic_DNA"/>
</dbReference>
<evidence type="ECO:0000259" key="4">
    <source>
        <dbReference type="Pfam" id="PF07804"/>
    </source>
</evidence>
<dbReference type="Pfam" id="PF07804">
    <property type="entry name" value="HipA_C"/>
    <property type="match status" value="1"/>
</dbReference>
<dbReference type="OrthoDB" id="9805913at2"/>
<dbReference type="PANTHER" id="PTHR37419">
    <property type="entry name" value="SERINE/THREONINE-PROTEIN KINASE TOXIN HIPA"/>
    <property type="match status" value="1"/>
</dbReference>
<protein>
    <submittedName>
        <fullName evidence="5">Kinase</fullName>
    </submittedName>
</protein>
<organism evidence="5 6">
    <name type="scientific">Siccibacter turicensis</name>
    <dbReference type="NCBI Taxonomy" id="357233"/>
    <lineage>
        <taxon>Bacteria</taxon>
        <taxon>Pseudomonadati</taxon>
        <taxon>Pseudomonadota</taxon>
        <taxon>Gammaproteobacteria</taxon>
        <taxon>Enterobacterales</taxon>
        <taxon>Enterobacteriaceae</taxon>
        <taxon>Siccibacter</taxon>
    </lineage>
</organism>
<dbReference type="InterPro" id="IPR052028">
    <property type="entry name" value="HipA_Ser/Thr_kinase"/>
</dbReference>
<gene>
    <name evidence="5" type="ORF">C7G83_13140</name>
</gene>
<dbReference type="Gene3D" id="1.10.1070.20">
    <property type="match status" value="1"/>
</dbReference>
<accession>A0A2P8VI15</accession>
<evidence type="ECO:0000256" key="3">
    <source>
        <dbReference type="ARBA" id="ARBA00022777"/>
    </source>
</evidence>
<reference evidence="5 6" key="1">
    <citation type="submission" date="2018-03" db="EMBL/GenBank/DDBJ databases">
        <title>Draft genome sequence of the first documented clinical Siccibacter turicensis isolate in Austria.</title>
        <authorList>
            <person name="Lepuschitz S."/>
            <person name="Pekard-Amenitsch S."/>
            <person name="Haunold R."/>
            <person name="Schill S."/>
            <person name="Mach R."/>
            <person name="Allerberger F."/>
            <person name="Ruppitsch W."/>
            <person name="Forsythe S.J."/>
        </authorList>
    </citation>
    <scope>NUCLEOTIDE SEQUENCE [LARGE SCALE GENOMIC DNA]</scope>
    <source>
        <strain evidence="5 6">6100069499-17</strain>
    </source>
</reference>
<dbReference type="GO" id="GO:0005829">
    <property type="term" value="C:cytosol"/>
    <property type="evidence" value="ECO:0007669"/>
    <property type="project" value="TreeGrafter"/>
</dbReference>
<evidence type="ECO:0000256" key="2">
    <source>
        <dbReference type="ARBA" id="ARBA00022679"/>
    </source>
</evidence>
<keyword evidence="6" id="KW-1185">Reference proteome</keyword>
<feature type="domain" description="HipA-like C-terminal" evidence="4">
    <location>
        <begin position="56"/>
        <end position="301"/>
    </location>
</feature>
<proteinExistence type="inferred from homology"/>
<name>A0A2P8VI15_9ENTR</name>
<dbReference type="RefSeq" id="WP_106877582.1">
    <property type="nucleotide sequence ID" value="NZ_PYEP01000005.1"/>
</dbReference>
<evidence type="ECO:0000256" key="1">
    <source>
        <dbReference type="ARBA" id="ARBA00010164"/>
    </source>
</evidence>
<keyword evidence="2" id="KW-0808">Transferase</keyword>
<sequence length="347" mass="38708">MALCRILLTPLTGRDEAAGYSARGLKRLTGTGRASPQLPFTRSEFISELPKVQAGMSISGYQPKLQMVLEQGIFSVVEHQGEYILKPSPAEFPFLAENEHATMTLMARLGFDVPPHGLVRFAKAQPDEPEEYAFVIRRYDRDQQGNALHQEQLDAAMDIGEKYGKTAADGKQYVSYEQLATFLLANVNDNLAFKIDLFRRIAYAYLLGNNDMHLRNFGLLLPPLGKPELAPVYDFVSVAPYSPVFNSGFLALPLLRCEEGDGELAPGMKTQYGEYLGKDFLVLGKAMGLAKPVVLRLFAQMLSEAKTVEAVYRASFMPAGDSERVLQCYQQRLKRMMNVDEVEMVDT</sequence>
<dbReference type="GO" id="GO:0004674">
    <property type="term" value="F:protein serine/threonine kinase activity"/>
    <property type="evidence" value="ECO:0007669"/>
    <property type="project" value="TreeGrafter"/>
</dbReference>
<dbReference type="STRING" id="1388748.GCA_000463155_03765"/>
<dbReference type="Proteomes" id="UP000240212">
    <property type="component" value="Unassembled WGS sequence"/>
</dbReference>
<keyword evidence="3 5" id="KW-0418">Kinase</keyword>
<dbReference type="InterPro" id="IPR012893">
    <property type="entry name" value="HipA-like_C"/>
</dbReference>
<evidence type="ECO:0000313" key="6">
    <source>
        <dbReference type="Proteomes" id="UP000240212"/>
    </source>
</evidence>
<evidence type="ECO:0000313" key="5">
    <source>
        <dbReference type="EMBL" id="PSN07201.1"/>
    </source>
</evidence>